<keyword evidence="12" id="KW-0175">Coiled coil</keyword>
<dbReference type="InterPro" id="IPR025997">
    <property type="entry name" value="SBP_2_dom"/>
</dbReference>
<evidence type="ECO:0000256" key="10">
    <source>
        <dbReference type="ARBA" id="ARBA00023163"/>
    </source>
</evidence>
<evidence type="ECO:0000256" key="13">
    <source>
        <dbReference type="SAM" id="Phobius"/>
    </source>
</evidence>
<evidence type="ECO:0000256" key="12">
    <source>
        <dbReference type="SAM" id="Coils"/>
    </source>
</evidence>
<dbReference type="GO" id="GO:0000155">
    <property type="term" value="F:phosphorelay sensor kinase activity"/>
    <property type="evidence" value="ECO:0007669"/>
    <property type="project" value="InterPro"/>
</dbReference>
<evidence type="ECO:0000256" key="3">
    <source>
        <dbReference type="ARBA" id="ARBA00022553"/>
    </source>
</evidence>
<feature type="transmembrane region" description="Helical" evidence="13">
    <location>
        <begin position="335"/>
        <end position="359"/>
    </location>
</feature>
<dbReference type="GO" id="GO:0005524">
    <property type="term" value="F:ATP binding"/>
    <property type="evidence" value="ECO:0007669"/>
    <property type="project" value="UniProtKB-KW"/>
</dbReference>
<dbReference type="PROSITE" id="PS01124">
    <property type="entry name" value="HTH_ARAC_FAMILY_2"/>
    <property type="match status" value="1"/>
</dbReference>
<dbReference type="CDD" id="cd06308">
    <property type="entry name" value="PBP1_sensor_kinase-like"/>
    <property type="match status" value="1"/>
</dbReference>
<feature type="modified residue" description="4-aspartylphosphate" evidence="11">
    <location>
        <position position="714"/>
    </location>
</feature>
<gene>
    <name evidence="17" type="ORF">PRRU23_24060</name>
</gene>
<dbReference type="EMBL" id="BPTR01000001">
    <property type="protein sequence ID" value="GJG28706.1"/>
    <property type="molecule type" value="Genomic_DNA"/>
</dbReference>
<keyword evidence="4" id="KW-0808">Transferase</keyword>
<feature type="domain" description="Response regulatory" evidence="16">
    <location>
        <begin position="666"/>
        <end position="781"/>
    </location>
</feature>
<dbReference type="Pfam" id="PF12833">
    <property type="entry name" value="HTH_18"/>
    <property type="match status" value="1"/>
</dbReference>
<dbReference type="Gene3D" id="3.30.565.10">
    <property type="entry name" value="Histidine kinase-like ATPase, C-terminal domain"/>
    <property type="match status" value="1"/>
</dbReference>
<dbReference type="Proteomes" id="UP000887043">
    <property type="component" value="Unassembled WGS sequence"/>
</dbReference>
<evidence type="ECO:0000313" key="18">
    <source>
        <dbReference type="Proteomes" id="UP000887043"/>
    </source>
</evidence>
<dbReference type="SMART" id="SM00387">
    <property type="entry name" value="HATPase_c"/>
    <property type="match status" value="1"/>
</dbReference>
<evidence type="ECO:0000259" key="15">
    <source>
        <dbReference type="PROSITE" id="PS50109"/>
    </source>
</evidence>
<dbReference type="Pfam" id="PF13407">
    <property type="entry name" value="Peripla_BP_4"/>
    <property type="match status" value="1"/>
</dbReference>
<comment type="catalytic activity">
    <reaction evidence="1">
        <text>ATP + protein L-histidine = ADP + protein N-phospho-L-histidine.</text>
        <dbReference type="EC" id="2.7.13.3"/>
    </reaction>
</comment>
<dbReference type="SMR" id="A0AA37MJJ8"/>
<dbReference type="PROSITE" id="PS50110">
    <property type="entry name" value="RESPONSE_REGULATORY"/>
    <property type="match status" value="1"/>
</dbReference>
<dbReference type="Pfam" id="PF02518">
    <property type="entry name" value="HATPase_c"/>
    <property type="match status" value="1"/>
</dbReference>
<keyword evidence="6 17" id="KW-0418">Kinase</keyword>
<evidence type="ECO:0000259" key="14">
    <source>
        <dbReference type="PROSITE" id="PS01124"/>
    </source>
</evidence>
<accession>A0AA37MJJ8</accession>
<evidence type="ECO:0000256" key="5">
    <source>
        <dbReference type="ARBA" id="ARBA00022741"/>
    </source>
</evidence>
<name>A0AA37MJJ8_SEGBR</name>
<organism evidence="17 18">
    <name type="scientific">Segatella bryantii</name>
    <name type="common">Prevotella bryantii</name>
    <dbReference type="NCBI Taxonomy" id="77095"/>
    <lineage>
        <taxon>Bacteria</taxon>
        <taxon>Pseudomonadati</taxon>
        <taxon>Bacteroidota</taxon>
        <taxon>Bacteroidia</taxon>
        <taxon>Bacteroidales</taxon>
        <taxon>Prevotellaceae</taxon>
        <taxon>Segatella</taxon>
    </lineage>
</organism>
<dbReference type="GO" id="GO:0003700">
    <property type="term" value="F:DNA-binding transcription factor activity"/>
    <property type="evidence" value="ECO:0007669"/>
    <property type="project" value="InterPro"/>
</dbReference>
<dbReference type="Pfam" id="PF00512">
    <property type="entry name" value="HisKA"/>
    <property type="match status" value="1"/>
</dbReference>
<protein>
    <recommendedName>
        <fullName evidence="2">histidine kinase</fullName>
        <ecNumber evidence="2">2.7.13.3</ecNumber>
    </recommendedName>
</protein>
<evidence type="ECO:0000256" key="6">
    <source>
        <dbReference type="ARBA" id="ARBA00022777"/>
    </source>
</evidence>
<dbReference type="SMART" id="SM00448">
    <property type="entry name" value="REC"/>
    <property type="match status" value="1"/>
</dbReference>
<keyword evidence="5" id="KW-0547">Nucleotide-binding</keyword>
<dbReference type="InterPro" id="IPR005467">
    <property type="entry name" value="His_kinase_dom"/>
</dbReference>
<evidence type="ECO:0000256" key="2">
    <source>
        <dbReference type="ARBA" id="ARBA00012438"/>
    </source>
</evidence>
<feature type="domain" description="Histidine kinase" evidence="15">
    <location>
        <begin position="395"/>
        <end position="609"/>
    </location>
</feature>
<dbReference type="Gene3D" id="1.10.287.130">
    <property type="match status" value="1"/>
</dbReference>
<evidence type="ECO:0000313" key="17">
    <source>
        <dbReference type="EMBL" id="GJG28706.1"/>
    </source>
</evidence>
<dbReference type="PROSITE" id="PS50109">
    <property type="entry name" value="HIS_KIN"/>
    <property type="match status" value="1"/>
</dbReference>
<dbReference type="Gene3D" id="1.10.10.60">
    <property type="entry name" value="Homeodomain-like"/>
    <property type="match status" value="1"/>
</dbReference>
<dbReference type="InterPro" id="IPR003594">
    <property type="entry name" value="HATPase_dom"/>
</dbReference>
<dbReference type="InterPro" id="IPR011006">
    <property type="entry name" value="CheY-like_superfamily"/>
</dbReference>
<dbReference type="InterPro" id="IPR036890">
    <property type="entry name" value="HATPase_C_sf"/>
</dbReference>
<dbReference type="PANTHER" id="PTHR43547">
    <property type="entry name" value="TWO-COMPONENT HISTIDINE KINASE"/>
    <property type="match status" value="1"/>
</dbReference>
<dbReference type="InterPro" id="IPR004358">
    <property type="entry name" value="Sig_transdc_His_kin-like_C"/>
</dbReference>
<evidence type="ECO:0000256" key="7">
    <source>
        <dbReference type="ARBA" id="ARBA00022840"/>
    </source>
</evidence>
<dbReference type="FunFam" id="3.30.565.10:FF:000037">
    <property type="entry name" value="Hybrid sensor histidine kinase/response regulator"/>
    <property type="match status" value="1"/>
</dbReference>
<dbReference type="InterPro" id="IPR009057">
    <property type="entry name" value="Homeodomain-like_sf"/>
</dbReference>
<dbReference type="InterPro" id="IPR003661">
    <property type="entry name" value="HisK_dim/P_dom"/>
</dbReference>
<evidence type="ECO:0000256" key="1">
    <source>
        <dbReference type="ARBA" id="ARBA00000085"/>
    </source>
</evidence>
<proteinExistence type="predicted"/>
<keyword evidence="8" id="KW-0902">Two-component regulatory system</keyword>
<keyword evidence="13" id="KW-1133">Transmembrane helix</keyword>
<comment type="caution">
    <text evidence="17">The sequence shown here is derived from an EMBL/GenBank/DDBJ whole genome shotgun (WGS) entry which is preliminary data.</text>
</comment>
<dbReference type="SUPFAM" id="SSF47384">
    <property type="entry name" value="Homodimeric domain of signal transducing histidine kinase"/>
    <property type="match status" value="1"/>
</dbReference>
<dbReference type="Gene3D" id="3.40.50.2300">
    <property type="match status" value="3"/>
</dbReference>
<keyword evidence="3 11" id="KW-0597">Phosphoprotein</keyword>
<feature type="domain" description="HTH araC/xylS-type" evidence="14">
    <location>
        <begin position="839"/>
        <end position="937"/>
    </location>
</feature>
<dbReference type="CDD" id="cd00075">
    <property type="entry name" value="HATPase"/>
    <property type="match status" value="1"/>
</dbReference>
<dbReference type="EC" id="2.7.13.3" evidence="2"/>
<dbReference type="CDD" id="cd17574">
    <property type="entry name" value="REC_OmpR"/>
    <property type="match status" value="1"/>
</dbReference>
<keyword evidence="7" id="KW-0067">ATP-binding</keyword>
<dbReference type="CDD" id="cd00082">
    <property type="entry name" value="HisKA"/>
    <property type="match status" value="1"/>
</dbReference>
<dbReference type="PANTHER" id="PTHR43547:SF2">
    <property type="entry name" value="HYBRID SIGNAL TRANSDUCTION HISTIDINE KINASE C"/>
    <property type="match status" value="1"/>
</dbReference>
<keyword evidence="10" id="KW-0804">Transcription</keyword>
<dbReference type="SUPFAM" id="SSF55874">
    <property type="entry name" value="ATPase domain of HSP90 chaperone/DNA topoisomerase II/histidine kinase"/>
    <property type="match status" value="1"/>
</dbReference>
<dbReference type="InterPro" id="IPR018060">
    <property type="entry name" value="HTH_AraC"/>
</dbReference>
<reference evidence="17" key="1">
    <citation type="submission" date="2021-08" db="EMBL/GenBank/DDBJ databases">
        <title>Prevotella lacticifex sp. nov., isolated from rumen of cow.</title>
        <authorList>
            <person name="Shinkai T."/>
            <person name="Ikeyama N."/>
            <person name="Kumagai M."/>
            <person name="Ohmori H."/>
            <person name="Sakamoto M."/>
            <person name="Ohkuma M."/>
            <person name="Mitsumori M."/>
        </authorList>
    </citation>
    <scope>NUCLEOTIDE SEQUENCE</scope>
    <source>
        <strain evidence="17">DSM 11371</strain>
    </source>
</reference>
<dbReference type="SMART" id="SM00388">
    <property type="entry name" value="HisKA"/>
    <property type="match status" value="1"/>
</dbReference>
<dbReference type="SUPFAM" id="SSF46689">
    <property type="entry name" value="Homeodomain-like"/>
    <property type="match status" value="1"/>
</dbReference>
<keyword evidence="13" id="KW-0472">Membrane</keyword>
<dbReference type="SMART" id="SM00342">
    <property type="entry name" value="HTH_ARAC"/>
    <property type="match status" value="1"/>
</dbReference>
<evidence type="ECO:0000256" key="4">
    <source>
        <dbReference type="ARBA" id="ARBA00022679"/>
    </source>
</evidence>
<dbReference type="SUPFAM" id="SSF52172">
    <property type="entry name" value="CheY-like"/>
    <property type="match status" value="1"/>
</dbReference>
<dbReference type="Pfam" id="PF00072">
    <property type="entry name" value="Response_reg"/>
    <property type="match status" value="1"/>
</dbReference>
<dbReference type="AlphaFoldDB" id="A0AA37MJJ8"/>
<evidence type="ECO:0000256" key="9">
    <source>
        <dbReference type="ARBA" id="ARBA00023015"/>
    </source>
</evidence>
<dbReference type="RefSeq" id="WP_006281714.1">
    <property type="nucleotide sequence ID" value="NZ_BPTR01000001.1"/>
</dbReference>
<dbReference type="PROSITE" id="PS51257">
    <property type="entry name" value="PROKAR_LIPOPROTEIN"/>
    <property type="match status" value="1"/>
</dbReference>
<dbReference type="GO" id="GO:0043565">
    <property type="term" value="F:sequence-specific DNA binding"/>
    <property type="evidence" value="ECO:0007669"/>
    <property type="project" value="InterPro"/>
</dbReference>
<dbReference type="InterPro" id="IPR028082">
    <property type="entry name" value="Peripla_BP_I"/>
</dbReference>
<keyword evidence="13" id="KW-0812">Transmembrane</keyword>
<dbReference type="SUPFAM" id="SSF53822">
    <property type="entry name" value="Periplasmic binding protein-like I"/>
    <property type="match status" value="1"/>
</dbReference>
<sequence length="937" mass="105278">MNILKYYWLLLILLVGSCTTPPKKYVIGVSQCSVDIWRDKLNREIKTCEYLDESLDIRLASAHDNSKQQSDQINAFIDQGVNLLIVAPNQYDSINKAIERAYAKGIPVILYDRKTSTNKYTAIIGADNYGIGKTMAYYIGEQLQGKGKVVEIRGLNGSSPAIDRHRGFVDGLKSFPAIQLVASEIGDWKEESGMRAMERILAKTQDFDYVFGQNDRMALGALKVLKKHGLHHRVRFAGVDGLANHGGGLELVRDRIFDATCFYPTQGEKVIALAKNILEKKPYNRVNLLNTTIITNKNAATMLQEAREVERQIGNLEILHSEVDRYFEQYNYQRIMIILFVLIIVMMIVTVVVLYRTILAKSQFNKKLKERNDELQRLSQEVEEMTQAQLSFFTNVSHELRTPITLISDPLHRLRACQTIKGESLQLLDMSIRNTNVLKQLVDEILDFRKIQNGKMTLKLSEFNMVTALETWMNDFKSIADQKGITITLSNSVTTDGKILADRYKLEHIYYNLMSNALKYTPSGQSVTTCLSEESDTYVIQVIDTGVGIAAADLPHIFDKFYQGKMSAGGTGIGLALVKAYTLLHHGTATVNSVKNEGSTFTIRLPKTQTEGEMVHAMVTDSKNVTDTSAKVSVKETLEGQCINGPVNQDVHLSDIVTEEENDKPEILIIDDNNDMREYLRILLKAQYHVLEAVDGKIGLSMARKQVPDIIICDIMMPVMDGLEFTRALKKDTVTSHIPVILLSARSLDEQKVQGYQEGADSYITKPFQADVLIARIDNLLKSREHLHKLMLQSQQGAVDLPSHTMTSTSATLLNESKTDDFKTSSQLKPTDKDTKFIELLRKSIQDNLGNSDLSVEQIGAEIGLSRIQLYRKVKALTGKSPVELIRTSRLTRGRKLIETTDMTISEIAYTVGFSSSSYFTKCFKDEFGIGPNELRV</sequence>
<dbReference type="PRINTS" id="PR00344">
    <property type="entry name" value="BCTRLSENSOR"/>
</dbReference>
<dbReference type="InterPro" id="IPR036097">
    <property type="entry name" value="HisK_dim/P_sf"/>
</dbReference>
<evidence type="ECO:0000259" key="16">
    <source>
        <dbReference type="PROSITE" id="PS50110"/>
    </source>
</evidence>
<dbReference type="InterPro" id="IPR001789">
    <property type="entry name" value="Sig_transdc_resp-reg_receiver"/>
</dbReference>
<keyword evidence="9" id="KW-0805">Transcription regulation</keyword>
<evidence type="ECO:0000256" key="11">
    <source>
        <dbReference type="PROSITE-ProRule" id="PRU00169"/>
    </source>
</evidence>
<feature type="coiled-coil region" evidence="12">
    <location>
        <begin position="361"/>
        <end position="388"/>
    </location>
</feature>
<evidence type="ECO:0000256" key="8">
    <source>
        <dbReference type="ARBA" id="ARBA00023012"/>
    </source>
</evidence>